<keyword evidence="2" id="KW-0472">Membrane</keyword>
<dbReference type="Proteomes" id="UP001501326">
    <property type="component" value="Unassembled WGS sequence"/>
</dbReference>
<organism evidence="3 4">
    <name type="scientific">Pedococcus aerophilus</name>
    <dbReference type="NCBI Taxonomy" id="436356"/>
    <lineage>
        <taxon>Bacteria</taxon>
        <taxon>Bacillati</taxon>
        <taxon>Actinomycetota</taxon>
        <taxon>Actinomycetes</taxon>
        <taxon>Micrococcales</taxon>
        <taxon>Intrasporangiaceae</taxon>
        <taxon>Pedococcus</taxon>
    </lineage>
</organism>
<evidence type="ECO:0000313" key="4">
    <source>
        <dbReference type="Proteomes" id="UP001501326"/>
    </source>
</evidence>
<comment type="caution">
    <text evidence="3">The sequence shown here is derived from an EMBL/GenBank/DDBJ whole genome shotgun (WGS) entry which is preliminary data.</text>
</comment>
<sequence>MNGAPSSMVSPGLWGFFAFFLLGLALYLLMRNMNARMRRMSYRSEELAREAERELAAEKARKAGRSKDGRGTPEGAHGDTPERADGDANGPASG</sequence>
<keyword evidence="4" id="KW-1185">Reference proteome</keyword>
<evidence type="ECO:0000256" key="1">
    <source>
        <dbReference type="SAM" id="MobiDB-lite"/>
    </source>
</evidence>
<gene>
    <name evidence="3" type="ORF">GCM10009867_22880</name>
</gene>
<reference evidence="3 4" key="1">
    <citation type="journal article" date="2019" name="Int. J. Syst. Evol. Microbiol.">
        <title>The Global Catalogue of Microorganisms (GCM) 10K type strain sequencing project: providing services to taxonomists for standard genome sequencing and annotation.</title>
        <authorList>
            <consortium name="The Broad Institute Genomics Platform"/>
            <consortium name="The Broad Institute Genome Sequencing Center for Infectious Disease"/>
            <person name="Wu L."/>
            <person name="Ma J."/>
        </authorList>
    </citation>
    <scope>NUCLEOTIDE SEQUENCE [LARGE SCALE GENOMIC DNA]</scope>
    <source>
        <strain evidence="3 4">JCM 16378</strain>
    </source>
</reference>
<keyword evidence="2" id="KW-1133">Transmembrane helix</keyword>
<feature type="compositionally biased region" description="Basic and acidic residues" evidence="1">
    <location>
        <begin position="52"/>
        <end position="86"/>
    </location>
</feature>
<feature type="region of interest" description="Disordered" evidence="1">
    <location>
        <begin position="52"/>
        <end position="94"/>
    </location>
</feature>
<accession>A0ABN3UR62</accession>
<protein>
    <submittedName>
        <fullName evidence="3">Uncharacterized protein</fullName>
    </submittedName>
</protein>
<name>A0ABN3UR62_9MICO</name>
<dbReference type="RefSeq" id="WP_344193460.1">
    <property type="nucleotide sequence ID" value="NZ_BAAARN010000002.1"/>
</dbReference>
<feature type="transmembrane region" description="Helical" evidence="2">
    <location>
        <begin position="12"/>
        <end position="30"/>
    </location>
</feature>
<keyword evidence="2" id="KW-0812">Transmembrane</keyword>
<evidence type="ECO:0000313" key="3">
    <source>
        <dbReference type="EMBL" id="GAA2737046.1"/>
    </source>
</evidence>
<dbReference type="EMBL" id="BAAARN010000002">
    <property type="protein sequence ID" value="GAA2737046.1"/>
    <property type="molecule type" value="Genomic_DNA"/>
</dbReference>
<proteinExistence type="predicted"/>
<evidence type="ECO:0000256" key="2">
    <source>
        <dbReference type="SAM" id="Phobius"/>
    </source>
</evidence>